<gene>
    <name evidence="1" type="ORF">J1N35_032308</name>
</gene>
<reference evidence="1 2" key="1">
    <citation type="journal article" date="2021" name="Plant Biotechnol. J.">
        <title>Multi-omics assisted identification of the key and species-specific regulatory components of drought-tolerant mechanisms in Gossypium stocksii.</title>
        <authorList>
            <person name="Yu D."/>
            <person name="Ke L."/>
            <person name="Zhang D."/>
            <person name="Wu Y."/>
            <person name="Sun Y."/>
            <person name="Mei J."/>
            <person name="Sun J."/>
            <person name="Sun Y."/>
        </authorList>
    </citation>
    <scope>NUCLEOTIDE SEQUENCE [LARGE SCALE GENOMIC DNA]</scope>
    <source>
        <strain evidence="2">cv. E1</strain>
        <tissue evidence="1">Leaf</tissue>
    </source>
</reference>
<sequence>MMPRYDPVLEGGELALSCTKMKAIPSPETLEFGKGEILMVKVVEKEAGQATTGWWNRTRPTFSSGEVELLLGSGVRLRYPLPAVTEPMQIKLPFVQLLGSKDGKEKMCGSIREVEDAWSRKV</sequence>
<dbReference type="EMBL" id="JAIQCV010000009">
    <property type="protein sequence ID" value="KAH1067321.1"/>
    <property type="molecule type" value="Genomic_DNA"/>
</dbReference>
<evidence type="ECO:0000313" key="2">
    <source>
        <dbReference type="Proteomes" id="UP000828251"/>
    </source>
</evidence>
<name>A0A9D3V340_9ROSI</name>
<organism evidence="1 2">
    <name type="scientific">Gossypium stocksii</name>
    <dbReference type="NCBI Taxonomy" id="47602"/>
    <lineage>
        <taxon>Eukaryota</taxon>
        <taxon>Viridiplantae</taxon>
        <taxon>Streptophyta</taxon>
        <taxon>Embryophyta</taxon>
        <taxon>Tracheophyta</taxon>
        <taxon>Spermatophyta</taxon>
        <taxon>Magnoliopsida</taxon>
        <taxon>eudicotyledons</taxon>
        <taxon>Gunneridae</taxon>
        <taxon>Pentapetalae</taxon>
        <taxon>rosids</taxon>
        <taxon>malvids</taxon>
        <taxon>Malvales</taxon>
        <taxon>Malvaceae</taxon>
        <taxon>Malvoideae</taxon>
        <taxon>Gossypium</taxon>
    </lineage>
</organism>
<keyword evidence="2" id="KW-1185">Reference proteome</keyword>
<comment type="caution">
    <text evidence="1">The sequence shown here is derived from an EMBL/GenBank/DDBJ whole genome shotgun (WGS) entry which is preliminary data.</text>
</comment>
<evidence type="ECO:0000313" key="1">
    <source>
        <dbReference type="EMBL" id="KAH1067321.1"/>
    </source>
</evidence>
<accession>A0A9D3V340</accession>
<protein>
    <submittedName>
        <fullName evidence="1">Uncharacterized protein</fullName>
    </submittedName>
</protein>
<proteinExistence type="predicted"/>
<dbReference type="AlphaFoldDB" id="A0A9D3V340"/>
<dbReference type="Proteomes" id="UP000828251">
    <property type="component" value="Unassembled WGS sequence"/>
</dbReference>